<dbReference type="InterPro" id="IPR016024">
    <property type="entry name" value="ARM-type_fold"/>
</dbReference>
<dbReference type="PANTHER" id="PTHR12537">
    <property type="entry name" value="RNA BINDING PROTEIN PUMILIO-RELATED"/>
    <property type="match status" value="1"/>
</dbReference>
<feature type="repeat" description="Pumilio" evidence="10">
    <location>
        <begin position="654"/>
        <end position="689"/>
    </location>
</feature>
<evidence type="ECO:0000256" key="3">
    <source>
        <dbReference type="ARBA" id="ARBA00022517"/>
    </source>
</evidence>
<evidence type="ECO:0000256" key="5">
    <source>
        <dbReference type="ARBA" id="ARBA00022737"/>
    </source>
</evidence>
<evidence type="ECO:0000256" key="10">
    <source>
        <dbReference type="PROSITE-ProRule" id="PRU00317"/>
    </source>
</evidence>
<dbReference type="FunFam" id="1.25.10.10:FF:000004">
    <property type="entry name" value="Pumilio homolog 1 isoform 2"/>
    <property type="match status" value="1"/>
</dbReference>
<feature type="repeat" description="Pumilio" evidence="10">
    <location>
        <begin position="618"/>
        <end position="653"/>
    </location>
</feature>
<feature type="repeat" description="Pumilio" evidence="10">
    <location>
        <begin position="690"/>
        <end position="725"/>
    </location>
</feature>
<feature type="region of interest" description="Disordered" evidence="11">
    <location>
        <begin position="105"/>
        <end position="124"/>
    </location>
</feature>
<organism evidence="13 14">
    <name type="scientific">Emydomyces testavorans</name>
    <dbReference type="NCBI Taxonomy" id="2070801"/>
    <lineage>
        <taxon>Eukaryota</taxon>
        <taxon>Fungi</taxon>
        <taxon>Dikarya</taxon>
        <taxon>Ascomycota</taxon>
        <taxon>Pezizomycotina</taxon>
        <taxon>Eurotiomycetes</taxon>
        <taxon>Eurotiomycetidae</taxon>
        <taxon>Onygenales</taxon>
        <taxon>Nannizziopsiaceae</taxon>
        <taxon>Emydomyces</taxon>
    </lineage>
</organism>
<evidence type="ECO:0000256" key="6">
    <source>
        <dbReference type="ARBA" id="ARBA00022884"/>
    </source>
</evidence>
<keyword evidence="5" id="KW-0677">Repeat</keyword>
<feature type="repeat" description="Pumilio" evidence="10">
    <location>
        <begin position="726"/>
        <end position="761"/>
    </location>
</feature>
<dbReference type="EMBL" id="CP120631">
    <property type="protein sequence ID" value="WEW61533.1"/>
    <property type="molecule type" value="Genomic_DNA"/>
</dbReference>
<name>A0AAF0DNA6_9EURO</name>
<dbReference type="GO" id="GO:0003730">
    <property type="term" value="F:mRNA 3'-UTR binding"/>
    <property type="evidence" value="ECO:0007669"/>
    <property type="project" value="TreeGrafter"/>
</dbReference>
<feature type="domain" description="PUM-HD" evidence="12">
    <location>
        <begin position="488"/>
        <end position="830"/>
    </location>
</feature>
<dbReference type="Pfam" id="PF00806">
    <property type="entry name" value="PUF"/>
    <property type="match status" value="8"/>
</dbReference>
<evidence type="ECO:0000256" key="11">
    <source>
        <dbReference type="SAM" id="MobiDB-lite"/>
    </source>
</evidence>
<dbReference type="PROSITE" id="PS50302">
    <property type="entry name" value="PUM"/>
    <property type="match status" value="8"/>
</dbReference>
<evidence type="ECO:0000313" key="13">
    <source>
        <dbReference type="EMBL" id="WEW61533.1"/>
    </source>
</evidence>
<dbReference type="InterPro" id="IPR011989">
    <property type="entry name" value="ARM-like"/>
</dbReference>
<protein>
    <recommendedName>
        <fullName evidence="9">Pumilio homology domain family member 3</fullName>
    </recommendedName>
</protein>
<dbReference type="GO" id="GO:0006364">
    <property type="term" value="P:rRNA processing"/>
    <property type="evidence" value="ECO:0007669"/>
    <property type="project" value="UniProtKB-KW"/>
</dbReference>
<keyword evidence="4" id="KW-0698">rRNA processing</keyword>
<feature type="repeat" description="Pumilio" evidence="10">
    <location>
        <begin position="582"/>
        <end position="617"/>
    </location>
</feature>
<dbReference type="SUPFAM" id="SSF48371">
    <property type="entry name" value="ARM repeat"/>
    <property type="match status" value="1"/>
</dbReference>
<accession>A0AAF0DNA6</accession>
<keyword evidence="6" id="KW-0694">RNA-binding</keyword>
<feature type="region of interest" description="Disordered" evidence="11">
    <location>
        <begin position="857"/>
        <end position="887"/>
    </location>
</feature>
<evidence type="ECO:0000256" key="4">
    <source>
        <dbReference type="ARBA" id="ARBA00022552"/>
    </source>
</evidence>
<keyword evidence="2" id="KW-0963">Cytoplasm</keyword>
<dbReference type="PROSITE" id="PS50303">
    <property type="entry name" value="PUM_HD"/>
    <property type="match status" value="1"/>
</dbReference>
<evidence type="ECO:0000256" key="2">
    <source>
        <dbReference type="ARBA" id="ARBA00022490"/>
    </source>
</evidence>
<dbReference type="SMART" id="SM00025">
    <property type="entry name" value="Pumilio"/>
    <property type="match status" value="8"/>
</dbReference>
<dbReference type="Gene3D" id="1.25.10.10">
    <property type="entry name" value="Leucine-rich Repeat Variant"/>
    <property type="match status" value="1"/>
</dbReference>
<comment type="subcellular location">
    <subcellularLocation>
        <location evidence="1">Cytoplasm</location>
    </subcellularLocation>
</comment>
<dbReference type="PANTHER" id="PTHR12537:SF12">
    <property type="entry name" value="MATERNAL PROTEIN PUMILIO"/>
    <property type="match status" value="1"/>
</dbReference>
<keyword evidence="3" id="KW-0690">Ribosome biogenesis</keyword>
<comment type="similarity">
    <text evidence="8">Belongs to the PUF3 family.</text>
</comment>
<dbReference type="InterPro" id="IPR033133">
    <property type="entry name" value="PUM-HD"/>
</dbReference>
<feature type="compositionally biased region" description="Low complexity" evidence="11">
    <location>
        <begin position="862"/>
        <end position="877"/>
    </location>
</feature>
<feature type="compositionally biased region" description="Polar residues" evidence="11">
    <location>
        <begin position="16"/>
        <end position="29"/>
    </location>
</feature>
<evidence type="ECO:0000256" key="8">
    <source>
        <dbReference type="ARBA" id="ARBA00060736"/>
    </source>
</evidence>
<keyword evidence="14" id="KW-1185">Reference proteome</keyword>
<evidence type="ECO:0000256" key="7">
    <source>
        <dbReference type="ARBA" id="ARBA00024893"/>
    </source>
</evidence>
<comment type="function">
    <text evidence="7">RNA-binding nucleolar protein required for pre-rRNA processing. Involved in production of 18S rRNA and assembly of small ribosomal subunit.</text>
</comment>
<gene>
    <name evidence="13" type="primary">PUF3</name>
    <name evidence="13" type="ORF">PRK78_007023</name>
</gene>
<feature type="region of interest" description="Disordered" evidence="11">
    <location>
        <begin position="252"/>
        <end position="285"/>
    </location>
</feature>
<evidence type="ECO:0000259" key="12">
    <source>
        <dbReference type="PROSITE" id="PS50303"/>
    </source>
</evidence>
<feature type="repeat" description="Pumilio" evidence="10">
    <location>
        <begin position="510"/>
        <end position="545"/>
    </location>
</feature>
<feature type="repeat" description="Pumilio" evidence="10">
    <location>
        <begin position="546"/>
        <end position="581"/>
    </location>
</feature>
<reference evidence="13" key="1">
    <citation type="submission" date="2023-03" db="EMBL/GenBank/DDBJ databases">
        <title>Emydomyces testavorans Genome Sequence.</title>
        <authorList>
            <person name="Hoyer L."/>
        </authorList>
    </citation>
    <scope>NUCLEOTIDE SEQUENCE</scope>
    <source>
        <strain evidence="13">16-2883</strain>
    </source>
</reference>
<evidence type="ECO:0000256" key="1">
    <source>
        <dbReference type="ARBA" id="ARBA00004496"/>
    </source>
</evidence>
<feature type="repeat" description="Pumilio" evidence="10">
    <location>
        <begin position="768"/>
        <end position="804"/>
    </location>
</feature>
<feature type="compositionally biased region" description="Basic and acidic residues" evidence="11">
    <location>
        <begin position="263"/>
        <end position="285"/>
    </location>
</feature>
<sequence length="894" mass="97804">MASGLANGIGVHAVRGQSQRPQDTDSSGIGPTFGGGKGSWKSDLWGNTRLMDSFSGNTAENGHHKTLTSMTDEVIEGKSGSGCLLATSESDGWYVRPSLPWNVSGANGHSRTPPGINGLSKDSSPSYFSASRPAAIGTAAQLSAQKNFFTQSDPQSVATSAIGTPVVRANGYVDHTTPPRDINTTFDKSSLGTANFANGTTLPIPNGETNGSDNINGSLGFGSFALPNAGQSGKYMKPPYSHVSRNSLNTFSQRTAHSSHSSFHSDSDGQESREARPRDDLNHTFSRLDLDNNTYILHSQSGSQRPTYVSQLSFDGSASRFKAPSGADEFSGSAFRACTPETFAEMPVYQRTLNSRHGETGMGYPPLNDYTRNMNAAFCFATRTPPATGRLMASPGARFTGHFPDEQTEVLDRKLRSLQHEQQEYFQSASPVATRGALAPVQGYGYVNYPAGRMNQAANIYAMGQFSGISAGVIPRNPYRDQDASQLLRSPLLEEFRANSKGNKRYELKDIYNHIVEFSGDQHGSRFIQQKLETANSDEKERVFQEIKPNAIQLMMDVFGNYVIQKLFEHGNQAQKKALAQQMMGHILNLSTQMYGCRVVQKALEHVLLDQQAAMVKELENHVIKCVKDQNGNHVIQKAIERVPEAHIQFIINDFKGQIQRWAVHSYGCRVIQRMLEHCNESDRESILAELHACSAGLIPDQFGNYVIQHVIENGKERDKSQMISVVISQLVSFSKHKFASNVVEKTIEFGHAGHRSEIFRIFTAPNERGETPLLGLMRDQFGNYVVQKVLQVLKDDEYQALVDHIVPLLCQLKKFSYGKQIAAIEKHLVKPIPGAPSTTSESTNLCSAHDVDSSCEDNALSTGGTPSSRGSTAPSTNTSIDPVDIADSKLASM</sequence>
<dbReference type="GO" id="GO:0005737">
    <property type="term" value="C:cytoplasm"/>
    <property type="evidence" value="ECO:0007669"/>
    <property type="project" value="UniProtKB-SubCell"/>
</dbReference>
<proteinExistence type="inferred from homology"/>
<evidence type="ECO:0000256" key="9">
    <source>
        <dbReference type="ARBA" id="ARBA00081811"/>
    </source>
</evidence>
<dbReference type="Proteomes" id="UP001219355">
    <property type="component" value="Chromosome 5"/>
</dbReference>
<evidence type="ECO:0000313" key="14">
    <source>
        <dbReference type="Proteomes" id="UP001219355"/>
    </source>
</evidence>
<dbReference type="GO" id="GO:0000288">
    <property type="term" value="P:nuclear-transcribed mRNA catabolic process, deadenylation-dependent decay"/>
    <property type="evidence" value="ECO:0007669"/>
    <property type="project" value="TreeGrafter"/>
</dbReference>
<feature type="region of interest" description="Disordered" evidence="11">
    <location>
        <begin position="1"/>
        <end position="40"/>
    </location>
</feature>
<dbReference type="InterPro" id="IPR033712">
    <property type="entry name" value="Pumilio_RNA-bd"/>
</dbReference>
<dbReference type="InterPro" id="IPR001313">
    <property type="entry name" value="Pumilio_RNA-bd_rpt"/>
</dbReference>
<dbReference type="AlphaFoldDB" id="A0AAF0DNA6"/>
<dbReference type="CDD" id="cd07920">
    <property type="entry name" value="Pumilio"/>
    <property type="match status" value="1"/>
</dbReference>